<dbReference type="EMBL" id="JAYWLU010000014">
    <property type="protein sequence ID" value="MEX3595543.1"/>
    <property type="molecule type" value="Genomic_DNA"/>
</dbReference>
<dbReference type="GO" id="GO:0016787">
    <property type="term" value="F:hydrolase activity"/>
    <property type="evidence" value="ECO:0007669"/>
    <property type="project" value="UniProtKB-KW"/>
</dbReference>
<evidence type="ECO:0000313" key="3">
    <source>
        <dbReference type="Proteomes" id="UP001558481"/>
    </source>
</evidence>
<dbReference type="Proteomes" id="UP001558481">
    <property type="component" value="Unassembled WGS sequence"/>
</dbReference>
<reference evidence="2 3" key="1">
    <citation type="journal article" date="2024" name="Fungal Genet. Biol.">
        <title>The porcine skin microbiome exhibits broad fungal antagonism.</title>
        <authorList>
            <person name="De La Cruz K.F."/>
            <person name="Townsend E.C."/>
            <person name="Alex Cheong J.Z."/>
            <person name="Salamzade R."/>
            <person name="Liu A."/>
            <person name="Sandstrom S."/>
            <person name="Davila E."/>
            <person name="Huang L."/>
            <person name="Xu K.H."/>
            <person name="Wu S.Y."/>
            <person name="Meudt J.J."/>
            <person name="Shanmuganayagam D."/>
            <person name="Gibson A.L.F."/>
            <person name="Kalan L.R."/>
        </authorList>
    </citation>
    <scope>NUCLEOTIDE SEQUENCE [LARGE SCALE GENOMIC DNA]</scope>
    <source>
        <strain evidence="2 3">LK2625</strain>
    </source>
</reference>
<evidence type="ECO:0000259" key="1">
    <source>
        <dbReference type="Pfam" id="PF00561"/>
    </source>
</evidence>
<keyword evidence="3" id="KW-1185">Reference proteome</keyword>
<gene>
    <name evidence="2" type="ORF">VVR66_12550</name>
</gene>
<evidence type="ECO:0000313" key="2">
    <source>
        <dbReference type="EMBL" id="MEX3595543.1"/>
    </source>
</evidence>
<sequence>MRPRLNSVPSVTKDFAVLSGSVFAAGLGHRFVHQFMDAKRAFVDESREQATSTTSNILSFRRIGSRLGGASSNEAPTGTVVIDAGFFASSLSCSRMARLLSEARPDLEVIIYDRAGYGYSIRSHYAPWSFNEAALDLQAVIDQARGEQVWIMGHSLGGYIAAILAAHEDMRDRISGLILVEPTHPQELIANSPQRVGARNIHSTMKLAPASVRLGLGWLLDSGANISSQAAPELAKNLATELKTPRIWSGAAREWKYVYPALLDGQLKTPELTVPALLIVGDDTEASRPGHRLLYDDYLTSQGSALVRIVGSTHLGLMMDEQGSSMTCSAVVEFLENVMEGAS</sequence>
<proteinExistence type="predicted"/>
<dbReference type="InterPro" id="IPR000073">
    <property type="entry name" value="AB_hydrolase_1"/>
</dbReference>
<dbReference type="PANTHER" id="PTHR43798">
    <property type="entry name" value="MONOACYLGLYCEROL LIPASE"/>
    <property type="match status" value="1"/>
</dbReference>
<feature type="domain" description="AB hydrolase-1" evidence="1">
    <location>
        <begin position="80"/>
        <end position="315"/>
    </location>
</feature>
<keyword evidence="2" id="KW-0378">Hydrolase</keyword>
<dbReference type="Pfam" id="PF00561">
    <property type="entry name" value="Abhydrolase_1"/>
    <property type="match status" value="1"/>
</dbReference>
<dbReference type="Gene3D" id="3.40.50.1820">
    <property type="entry name" value="alpha/beta hydrolase"/>
    <property type="match status" value="1"/>
</dbReference>
<dbReference type="InterPro" id="IPR050266">
    <property type="entry name" value="AB_hydrolase_sf"/>
</dbReference>
<dbReference type="InterPro" id="IPR029058">
    <property type="entry name" value="AB_hydrolase_fold"/>
</dbReference>
<dbReference type="RefSeq" id="WP_368629784.1">
    <property type="nucleotide sequence ID" value="NZ_JAYWLU010000014.1"/>
</dbReference>
<name>A0ABV3V558_9MICC</name>
<accession>A0ABV3V558</accession>
<protein>
    <submittedName>
        <fullName evidence="2">Alpha/beta fold hydrolase</fullName>
    </submittedName>
</protein>
<dbReference type="PANTHER" id="PTHR43798:SF33">
    <property type="entry name" value="HYDROLASE, PUTATIVE (AFU_ORTHOLOGUE AFUA_2G14860)-RELATED"/>
    <property type="match status" value="1"/>
</dbReference>
<organism evidence="2 3">
    <name type="scientific">Kocuria carniphila</name>
    <dbReference type="NCBI Taxonomy" id="262208"/>
    <lineage>
        <taxon>Bacteria</taxon>
        <taxon>Bacillati</taxon>
        <taxon>Actinomycetota</taxon>
        <taxon>Actinomycetes</taxon>
        <taxon>Micrococcales</taxon>
        <taxon>Micrococcaceae</taxon>
        <taxon>Kocuria</taxon>
    </lineage>
</organism>
<dbReference type="SUPFAM" id="SSF53474">
    <property type="entry name" value="alpha/beta-Hydrolases"/>
    <property type="match status" value="1"/>
</dbReference>
<comment type="caution">
    <text evidence="2">The sequence shown here is derived from an EMBL/GenBank/DDBJ whole genome shotgun (WGS) entry which is preliminary data.</text>
</comment>